<dbReference type="Gene3D" id="2.60.40.10">
    <property type="entry name" value="Immunoglobulins"/>
    <property type="match status" value="1"/>
</dbReference>
<gene>
    <name evidence="7" type="primary">Hefr-19</name>
</gene>
<protein>
    <submittedName>
        <fullName evidence="7">MHC class I protein</fullName>
    </submittedName>
</protein>
<dbReference type="PANTHER" id="PTHR16675:SF235">
    <property type="entry name" value="SHKT DOMAIN-CONTAINING PROTEIN"/>
    <property type="match status" value="1"/>
</dbReference>
<proteinExistence type="evidence at transcript level"/>
<dbReference type="PANTHER" id="PTHR16675">
    <property type="entry name" value="MHC CLASS I-RELATED"/>
    <property type="match status" value="1"/>
</dbReference>
<dbReference type="InterPro" id="IPR037055">
    <property type="entry name" value="MHC_I-like_Ag-recog_sf"/>
</dbReference>
<feature type="region of interest" description="Disordered" evidence="3">
    <location>
        <begin position="325"/>
        <end position="345"/>
    </location>
</feature>
<evidence type="ECO:0000259" key="6">
    <source>
        <dbReference type="PROSITE" id="PS50835"/>
    </source>
</evidence>
<feature type="domain" description="Ig-like" evidence="6">
    <location>
        <begin position="205"/>
        <end position="280"/>
    </location>
</feature>
<dbReference type="InterPro" id="IPR050208">
    <property type="entry name" value="MHC_class-I_related"/>
</dbReference>
<evidence type="ECO:0000256" key="3">
    <source>
        <dbReference type="SAM" id="MobiDB-lite"/>
    </source>
</evidence>
<dbReference type="FunFam" id="3.30.500.10:FF:000001">
    <property type="entry name" value="H-2 class I histocompatibility antigen, alpha chain"/>
    <property type="match status" value="1"/>
</dbReference>
<comment type="similarity">
    <text evidence="2">Belongs to the MHC class I family.</text>
</comment>
<feature type="transmembrane region" description="Helical" evidence="4">
    <location>
        <begin position="295"/>
        <end position="316"/>
    </location>
</feature>
<dbReference type="PRINTS" id="PR01638">
    <property type="entry name" value="MHCCLASSI"/>
</dbReference>
<evidence type="ECO:0000256" key="2">
    <source>
        <dbReference type="RuleBase" id="RU004439"/>
    </source>
</evidence>
<dbReference type="InterPro" id="IPR007110">
    <property type="entry name" value="Ig-like_dom"/>
</dbReference>
<accession>O19480</accession>
<keyword evidence="1" id="KW-0325">Glycoprotein</keyword>
<organism evidence="7">
    <name type="scientific">Heterodontus francisci</name>
    <name type="common">Horn shark</name>
    <name type="synonym">Cestracion francisci</name>
    <dbReference type="NCBI Taxonomy" id="7792"/>
    <lineage>
        <taxon>Eukaryota</taxon>
        <taxon>Metazoa</taxon>
        <taxon>Chordata</taxon>
        <taxon>Craniata</taxon>
        <taxon>Vertebrata</taxon>
        <taxon>Chondrichthyes</taxon>
        <taxon>Elasmobranchii</taxon>
        <taxon>Galeomorphii</taxon>
        <taxon>Heterodontoidea</taxon>
        <taxon>Heterodontiformes</taxon>
        <taxon>Heterodontidae</taxon>
        <taxon>Heterodontus</taxon>
    </lineage>
</organism>
<dbReference type="Pfam" id="PF07654">
    <property type="entry name" value="C1-set"/>
    <property type="match status" value="1"/>
</dbReference>
<dbReference type="GO" id="GO:0005615">
    <property type="term" value="C:extracellular space"/>
    <property type="evidence" value="ECO:0007669"/>
    <property type="project" value="TreeGrafter"/>
</dbReference>
<dbReference type="InterPro" id="IPR001039">
    <property type="entry name" value="MHC_I_a_a1/a2"/>
</dbReference>
<evidence type="ECO:0000256" key="4">
    <source>
        <dbReference type="SAM" id="Phobius"/>
    </source>
</evidence>
<dbReference type="SMART" id="SM00407">
    <property type="entry name" value="IGc1"/>
    <property type="match status" value="1"/>
</dbReference>
<dbReference type="PROSITE" id="PS00290">
    <property type="entry name" value="IG_MHC"/>
    <property type="match status" value="1"/>
</dbReference>
<evidence type="ECO:0000256" key="5">
    <source>
        <dbReference type="SAM" id="SignalP"/>
    </source>
</evidence>
<keyword evidence="4" id="KW-0472">Membrane</keyword>
<dbReference type="Pfam" id="PF00129">
    <property type="entry name" value="MHC_I"/>
    <property type="match status" value="1"/>
</dbReference>
<dbReference type="SUPFAM" id="SSF54452">
    <property type="entry name" value="MHC antigen-recognition domain"/>
    <property type="match status" value="1"/>
</dbReference>
<evidence type="ECO:0000256" key="1">
    <source>
        <dbReference type="ARBA" id="ARBA00023180"/>
    </source>
</evidence>
<keyword evidence="5" id="KW-0732">Signal</keyword>
<reference evidence="7" key="1">
    <citation type="journal article" date="1997" name="J. Immunol.">
        <title>Identification of class I genes in cartilaginous fish, the most ancient group of vertebrates displaying an adaptive immune response.</title>
        <authorList>
            <person name="Bartl S."/>
            <person name="Baish M.A."/>
            <person name="Flajnik M.F."/>
            <person name="Ohta Y."/>
        </authorList>
    </citation>
    <scope>NUCLEOTIDE SEQUENCE</scope>
</reference>
<feature type="signal peptide" evidence="5">
    <location>
        <begin position="1"/>
        <end position="16"/>
    </location>
</feature>
<feature type="chain" id="PRO_5004157205" evidence="5">
    <location>
        <begin position="17"/>
        <end position="345"/>
    </location>
</feature>
<dbReference type="InterPro" id="IPR003006">
    <property type="entry name" value="Ig/MHC_CS"/>
</dbReference>
<dbReference type="InterPro" id="IPR003597">
    <property type="entry name" value="Ig_C1-set"/>
</dbReference>
<dbReference type="AlphaFoldDB" id="O19480"/>
<keyword evidence="4" id="KW-1133">Transmembrane helix</keyword>
<dbReference type="GO" id="GO:0006955">
    <property type="term" value="P:immune response"/>
    <property type="evidence" value="ECO:0007669"/>
    <property type="project" value="TreeGrafter"/>
</dbReference>
<name>O19480_HETFR</name>
<dbReference type="InterPro" id="IPR011162">
    <property type="entry name" value="MHC_I/II-like_Ag-recog"/>
</dbReference>
<dbReference type="InterPro" id="IPR013783">
    <property type="entry name" value="Ig-like_fold"/>
</dbReference>
<dbReference type="EMBL" id="AF028558">
    <property type="protein sequence ID" value="AAC60348.1"/>
    <property type="molecule type" value="mRNA"/>
</dbReference>
<dbReference type="Gene3D" id="3.30.500.10">
    <property type="entry name" value="MHC class I-like antigen recognition-like"/>
    <property type="match status" value="1"/>
</dbReference>
<dbReference type="PROSITE" id="PS50835">
    <property type="entry name" value="IG_LIKE"/>
    <property type="match status" value="1"/>
</dbReference>
<dbReference type="InterPro" id="IPR036179">
    <property type="entry name" value="Ig-like_dom_sf"/>
</dbReference>
<keyword evidence="4" id="KW-0812">Transmembrane</keyword>
<dbReference type="InterPro" id="IPR011161">
    <property type="entry name" value="MHC_I-like_Ag-recog"/>
</dbReference>
<dbReference type="GO" id="GO:0009897">
    <property type="term" value="C:external side of plasma membrane"/>
    <property type="evidence" value="ECO:0007669"/>
    <property type="project" value="TreeGrafter"/>
</dbReference>
<sequence>MIGLIVLVLLCGGVSAGSHSLRYFFTSMTPNPGFPEFVGVGYVDDVQFVMYDSDRKELIPREQWMVESEGPEAWARKKFLAQEREMTFKARIPILMSRANQSAGIRTIQMMTGCDLRDDGTSTGFNQYGWDGRDFLSFDKDHMVWVTPVPWGQNIQHNWNQDRVGNLGWKNYLEEECIEWLRKYLLYGQRELRVVAPVVSFTRPGDSNRLSCVVTGFYPQAIEVTLWRDGVMIDEILSSGILPNHDRTYQIRKWIEFDPEDQAEYSCRVEHSGLTEMMVVIYAGLKSDSQIPVTVGIVLVILGLIIVLVIVAVAVYKRKVTGTSGYNPTKTSDKGESSSSSSANA</sequence>
<evidence type="ECO:0000313" key="7">
    <source>
        <dbReference type="EMBL" id="AAC60348.1"/>
    </source>
</evidence>
<dbReference type="SUPFAM" id="SSF48726">
    <property type="entry name" value="Immunoglobulin"/>
    <property type="match status" value="1"/>
</dbReference>